<keyword evidence="2" id="KW-0808">Transferase</keyword>
<gene>
    <name evidence="4" type="ORF">O6P43_010924</name>
</gene>
<comment type="similarity">
    <text evidence="1">Belongs to the plant acyltransferase family.</text>
</comment>
<dbReference type="EMBL" id="JARAOO010000004">
    <property type="protein sequence ID" value="KAJ7973143.1"/>
    <property type="molecule type" value="Genomic_DNA"/>
</dbReference>
<dbReference type="KEGG" id="qsa:O6P43_010924"/>
<dbReference type="InterPro" id="IPR023213">
    <property type="entry name" value="CAT-like_dom_sf"/>
</dbReference>
<comment type="caution">
    <text evidence="4">The sequence shown here is derived from an EMBL/GenBank/DDBJ whole genome shotgun (WGS) entry which is preliminary data.</text>
</comment>
<dbReference type="PANTHER" id="PTHR31147">
    <property type="entry name" value="ACYL TRANSFERASE 4"/>
    <property type="match status" value="1"/>
</dbReference>
<organism evidence="4 5">
    <name type="scientific">Quillaja saponaria</name>
    <name type="common">Soap bark tree</name>
    <dbReference type="NCBI Taxonomy" id="32244"/>
    <lineage>
        <taxon>Eukaryota</taxon>
        <taxon>Viridiplantae</taxon>
        <taxon>Streptophyta</taxon>
        <taxon>Embryophyta</taxon>
        <taxon>Tracheophyta</taxon>
        <taxon>Spermatophyta</taxon>
        <taxon>Magnoliopsida</taxon>
        <taxon>eudicotyledons</taxon>
        <taxon>Gunneridae</taxon>
        <taxon>Pentapetalae</taxon>
        <taxon>rosids</taxon>
        <taxon>fabids</taxon>
        <taxon>Fabales</taxon>
        <taxon>Quillajaceae</taxon>
        <taxon>Quillaja</taxon>
    </lineage>
</organism>
<dbReference type="Pfam" id="PF02458">
    <property type="entry name" value="Transferase"/>
    <property type="match status" value="1"/>
</dbReference>
<dbReference type="PANTHER" id="PTHR31147:SF1">
    <property type="entry name" value="ACYL TRANSFERASE 4"/>
    <property type="match status" value="1"/>
</dbReference>
<accession>A0AAD7Q1I9</accession>
<dbReference type="Proteomes" id="UP001163823">
    <property type="component" value="Chromosome 4"/>
</dbReference>
<protein>
    <submittedName>
        <fullName evidence="4">3'-N-debenzoyl-2'-deoxytaxol N-benzoyltransferase</fullName>
    </submittedName>
</protein>
<reference evidence="4" key="1">
    <citation type="journal article" date="2023" name="Science">
        <title>Elucidation of the pathway for biosynthesis of saponin adjuvants from the soapbark tree.</title>
        <authorList>
            <person name="Reed J."/>
            <person name="Orme A."/>
            <person name="El-Demerdash A."/>
            <person name="Owen C."/>
            <person name="Martin L.B.B."/>
            <person name="Misra R.C."/>
            <person name="Kikuchi S."/>
            <person name="Rejzek M."/>
            <person name="Martin A.C."/>
            <person name="Harkess A."/>
            <person name="Leebens-Mack J."/>
            <person name="Louveau T."/>
            <person name="Stephenson M.J."/>
            <person name="Osbourn A."/>
        </authorList>
    </citation>
    <scope>NUCLEOTIDE SEQUENCE</scope>
    <source>
        <strain evidence="4">S10</strain>
    </source>
</reference>
<evidence type="ECO:0000313" key="4">
    <source>
        <dbReference type="EMBL" id="KAJ7973143.1"/>
    </source>
</evidence>
<name>A0AAD7Q1I9_QUISA</name>
<evidence type="ECO:0000256" key="1">
    <source>
        <dbReference type="ARBA" id="ARBA00009861"/>
    </source>
</evidence>
<dbReference type="InterPro" id="IPR050898">
    <property type="entry name" value="Plant_acyltransferase"/>
</dbReference>
<evidence type="ECO:0000256" key="2">
    <source>
        <dbReference type="ARBA" id="ARBA00022679"/>
    </source>
</evidence>
<proteinExistence type="inferred from homology"/>
<dbReference type="Gene3D" id="3.30.559.10">
    <property type="entry name" value="Chloramphenicol acetyltransferase-like domain"/>
    <property type="match status" value="2"/>
</dbReference>
<keyword evidence="5" id="KW-1185">Reference proteome</keyword>
<evidence type="ECO:0000256" key="3">
    <source>
        <dbReference type="ARBA" id="ARBA00023315"/>
    </source>
</evidence>
<sequence length="425" mass="47264">MEFSVIRSKRSLVRPAEQTPSITLDLSIVDRLPAMTYNVETLHVFKHGPQAATVIRQALSKALVPYYPLAGRQKESSQGYLQVECTGDGVWFIEASTGCTLGSVNNFDNFDSIPYADLLPDQIPETESIDPLVKMQVTEFACGGFVIGLIFCHCICDGLGAAQFLNAIGELARGLENPSIAPVWHRDFFPPPPEHSNATAMKSLPPLPVANYKLKHENIDIPFDKIHKLKQEFHEVTGQSCSAFEIVAAGCWRSRIQAIEFKESTQVKLVFFANCRHLLDPPLPKGFYGNCFFPVKITASCESLTRASLFDVVKMIQEAKAKLPLEFFKYFNGDHLKDGSVEDPFASPPSFNTLFISEWARLGLNKVDYGWGPPVDIIPIHSFSSIPVAFVGSLPLPKEGVRLITWCVEEARSQTFLDYMTKLIA</sequence>
<evidence type="ECO:0000313" key="5">
    <source>
        <dbReference type="Proteomes" id="UP001163823"/>
    </source>
</evidence>
<keyword evidence="3" id="KW-0012">Acyltransferase</keyword>
<dbReference type="GO" id="GO:0016746">
    <property type="term" value="F:acyltransferase activity"/>
    <property type="evidence" value="ECO:0007669"/>
    <property type="project" value="UniProtKB-KW"/>
</dbReference>
<dbReference type="AlphaFoldDB" id="A0AAD7Q1I9"/>